<dbReference type="PANTHER" id="PTHR19932:SF10">
    <property type="entry name" value="WD REPEAT AND HMG-BOX DNA-BINDING PROTEIN 1"/>
    <property type="match status" value="1"/>
</dbReference>
<evidence type="ECO:0000313" key="2">
    <source>
        <dbReference type="EMBL" id="KAJ8931897.1"/>
    </source>
</evidence>
<dbReference type="GO" id="GO:0000278">
    <property type="term" value="P:mitotic cell cycle"/>
    <property type="evidence" value="ECO:0007669"/>
    <property type="project" value="TreeGrafter"/>
</dbReference>
<dbReference type="Pfam" id="PF12341">
    <property type="entry name" value="Mcl1_mid"/>
    <property type="match status" value="1"/>
</dbReference>
<dbReference type="EMBL" id="JANEYF010004209">
    <property type="protein sequence ID" value="KAJ8931897.1"/>
    <property type="molecule type" value="Genomic_DNA"/>
</dbReference>
<sequence>MPSSTPEHLDPRYLCWNDVGIIRSYGNNADETASKSIEVEFHDSTFHNSMMMQNYQDYTMGSISKAALVVANSR</sequence>
<protein>
    <recommendedName>
        <fullName evidence="1">WDHD1/CFT4 second beta-propeller domain-containing protein</fullName>
    </recommendedName>
</protein>
<keyword evidence="3" id="KW-1185">Reference proteome</keyword>
<dbReference type="GO" id="GO:0006281">
    <property type="term" value="P:DNA repair"/>
    <property type="evidence" value="ECO:0007669"/>
    <property type="project" value="TreeGrafter"/>
</dbReference>
<dbReference type="Proteomes" id="UP001162156">
    <property type="component" value="Unassembled WGS sequence"/>
</dbReference>
<dbReference type="GO" id="GO:0003682">
    <property type="term" value="F:chromatin binding"/>
    <property type="evidence" value="ECO:0007669"/>
    <property type="project" value="TreeGrafter"/>
</dbReference>
<reference evidence="2" key="1">
    <citation type="journal article" date="2023" name="Insect Mol. Biol.">
        <title>Genome sequencing provides insights into the evolution of gene families encoding plant cell wall-degrading enzymes in longhorned beetles.</title>
        <authorList>
            <person name="Shin N.R."/>
            <person name="Okamura Y."/>
            <person name="Kirsch R."/>
            <person name="Pauchet Y."/>
        </authorList>
    </citation>
    <scope>NUCLEOTIDE SEQUENCE</scope>
    <source>
        <strain evidence="2">RBIC_L_NR</strain>
    </source>
</reference>
<gene>
    <name evidence="2" type="ORF">NQ314_015166</name>
</gene>
<dbReference type="AlphaFoldDB" id="A0AAV8X048"/>
<comment type="caution">
    <text evidence="2">The sequence shown here is derived from an EMBL/GenBank/DDBJ whole genome shotgun (WGS) entry which is preliminary data.</text>
</comment>
<dbReference type="PANTHER" id="PTHR19932">
    <property type="entry name" value="WD REPEAT AND HMG-BOX DNA BINDING PROTEIN"/>
    <property type="match status" value="1"/>
</dbReference>
<organism evidence="2 3">
    <name type="scientific">Rhamnusium bicolor</name>
    <dbReference type="NCBI Taxonomy" id="1586634"/>
    <lineage>
        <taxon>Eukaryota</taxon>
        <taxon>Metazoa</taxon>
        <taxon>Ecdysozoa</taxon>
        <taxon>Arthropoda</taxon>
        <taxon>Hexapoda</taxon>
        <taxon>Insecta</taxon>
        <taxon>Pterygota</taxon>
        <taxon>Neoptera</taxon>
        <taxon>Endopterygota</taxon>
        <taxon>Coleoptera</taxon>
        <taxon>Polyphaga</taxon>
        <taxon>Cucujiformia</taxon>
        <taxon>Chrysomeloidea</taxon>
        <taxon>Cerambycidae</taxon>
        <taxon>Lepturinae</taxon>
        <taxon>Rhagiini</taxon>
        <taxon>Rhamnusium</taxon>
    </lineage>
</organism>
<feature type="domain" description="WDHD1/CFT4 second beta-propeller" evidence="1">
    <location>
        <begin position="2"/>
        <end position="73"/>
    </location>
</feature>
<evidence type="ECO:0000259" key="1">
    <source>
        <dbReference type="Pfam" id="PF12341"/>
    </source>
</evidence>
<accession>A0AAV8X048</accession>
<dbReference type="GO" id="GO:0006261">
    <property type="term" value="P:DNA-templated DNA replication"/>
    <property type="evidence" value="ECO:0007669"/>
    <property type="project" value="TreeGrafter"/>
</dbReference>
<dbReference type="GO" id="GO:0043596">
    <property type="term" value="C:nuclear replication fork"/>
    <property type="evidence" value="ECO:0007669"/>
    <property type="project" value="TreeGrafter"/>
</dbReference>
<dbReference type="InterPro" id="IPR022100">
    <property type="entry name" value="WDHD1/CFT4_beta-prop_2nd"/>
</dbReference>
<name>A0AAV8X048_9CUCU</name>
<evidence type="ECO:0000313" key="3">
    <source>
        <dbReference type="Proteomes" id="UP001162156"/>
    </source>
</evidence>
<proteinExistence type="predicted"/>